<evidence type="ECO:0000256" key="3">
    <source>
        <dbReference type="ARBA" id="ARBA00022692"/>
    </source>
</evidence>
<keyword evidence="4 7" id="KW-1133">Transmembrane helix</keyword>
<dbReference type="Proteomes" id="UP001141950">
    <property type="component" value="Unassembled WGS sequence"/>
</dbReference>
<keyword evidence="10" id="KW-1185">Reference proteome</keyword>
<feature type="compositionally biased region" description="Basic and acidic residues" evidence="6">
    <location>
        <begin position="205"/>
        <end position="215"/>
    </location>
</feature>
<evidence type="ECO:0000256" key="7">
    <source>
        <dbReference type="SAM" id="Phobius"/>
    </source>
</evidence>
<sequence>MKNLRMHAAFLSTIGFAALPTYAAADSSGSGVLEEEIPPIPASSPGELIGNLVWVMVALALVVALILFAIKWLSKRNQLWGGNRSMRSLGGIALGQNSSLQVVDIGGRVYIVGVGQQITLLDKLSDPDEAAELIASLEQQGESTWSPKDFASFVQKWRNRHSTSASDAQDNWNGQSSFQQMLQSKLSKHSDRKQQLESMLQDDNTNERLMDHEKK</sequence>
<dbReference type="GO" id="GO:0044781">
    <property type="term" value="P:bacterial-type flagellum organization"/>
    <property type="evidence" value="ECO:0007669"/>
    <property type="project" value="InterPro"/>
</dbReference>
<dbReference type="GO" id="GO:0016020">
    <property type="term" value="C:membrane"/>
    <property type="evidence" value="ECO:0007669"/>
    <property type="project" value="InterPro"/>
</dbReference>
<feature type="chain" id="PRO_5040983705" evidence="8">
    <location>
        <begin position="24"/>
        <end position="215"/>
    </location>
</feature>
<comment type="caution">
    <text evidence="9">The sequence shown here is derived from an EMBL/GenBank/DDBJ whole genome shotgun (WGS) entry which is preliminary data.</text>
</comment>
<organism evidence="9 10">
    <name type="scientific">Paenibacillus soyae</name>
    <dbReference type="NCBI Taxonomy" id="2969249"/>
    <lineage>
        <taxon>Bacteria</taxon>
        <taxon>Bacillati</taxon>
        <taxon>Bacillota</taxon>
        <taxon>Bacilli</taxon>
        <taxon>Bacillales</taxon>
        <taxon>Paenibacillaceae</taxon>
        <taxon>Paenibacillus</taxon>
    </lineage>
</organism>
<evidence type="ECO:0000256" key="1">
    <source>
        <dbReference type="ARBA" id="ARBA00004236"/>
    </source>
</evidence>
<keyword evidence="9" id="KW-0966">Cell projection</keyword>
<keyword evidence="2" id="KW-1003">Cell membrane</keyword>
<evidence type="ECO:0000313" key="10">
    <source>
        <dbReference type="Proteomes" id="UP001141950"/>
    </source>
</evidence>
<dbReference type="EMBL" id="JANIPJ010000009">
    <property type="protein sequence ID" value="MCR2805023.1"/>
    <property type="molecule type" value="Genomic_DNA"/>
</dbReference>
<dbReference type="Pfam" id="PF04347">
    <property type="entry name" value="FliO"/>
    <property type="match status" value="1"/>
</dbReference>
<gene>
    <name evidence="9" type="ORF">NQZ67_14150</name>
</gene>
<evidence type="ECO:0000256" key="2">
    <source>
        <dbReference type="ARBA" id="ARBA00022475"/>
    </source>
</evidence>
<keyword evidence="5 7" id="KW-0472">Membrane</keyword>
<evidence type="ECO:0000256" key="8">
    <source>
        <dbReference type="SAM" id="SignalP"/>
    </source>
</evidence>
<comment type="subcellular location">
    <subcellularLocation>
        <location evidence="1">Cell membrane</location>
    </subcellularLocation>
</comment>
<dbReference type="InterPro" id="IPR022781">
    <property type="entry name" value="Flagellar_biosynth_FliO"/>
</dbReference>
<reference evidence="9" key="1">
    <citation type="submission" date="2022-08" db="EMBL/GenBank/DDBJ databases">
        <title>The genomic sequence of strain Paenibacillus sp. SCIV0701.</title>
        <authorList>
            <person name="Zhao H."/>
        </authorList>
    </citation>
    <scope>NUCLEOTIDE SEQUENCE</scope>
    <source>
        <strain evidence="9">SCIV0701</strain>
    </source>
</reference>
<protein>
    <submittedName>
        <fullName evidence="9">Flagellar biosynthetic protein FliO</fullName>
    </submittedName>
</protein>
<keyword evidence="9" id="KW-0969">Cilium</keyword>
<keyword evidence="3 7" id="KW-0812">Transmembrane</keyword>
<dbReference type="AlphaFoldDB" id="A0A9X2MSG6"/>
<keyword evidence="8" id="KW-0732">Signal</keyword>
<feature type="compositionally biased region" description="Polar residues" evidence="6">
    <location>
        <begin position="164"/>
        <end position="185"/>
    </location>
</feature>
<keyword evidence="9" id="KW-0282">Flagellum</keyword>
<evidence type="ECO:0000256" key="4">
    <source>
        <dbReference type="ARBA" id="ARBA00022989"/>
    </source>
</evidence>
<evidence type="ECO:0000256" key="5">
    <source>
        <dbReference type="ARBA" id="ARBA00023136"/>
    </source>
</evidence>
<name>A0A9X2MSG6_9BACL</name>
<feature type="region of interest" description="Disordered" evidence="6">
    <location>
        <begin position="164"/>
        <end position="215"/>
    </location>
</feature>
<evidence type="ECO:0000256" key="6">
    <source>
        <dbReference type="SAM" id="MobiDB-lite"/>
    </source>
</evidence>
<dbReference type="RefSeq" id="WP_257446738.1">
    <property type="nucleotide sequence ID" value="NZ_JANIPJ010000009.1"/>
</dbReference>
<proteinExistence type="predicted"/>
<accession>A0A9X2MSG6</accession>
<feature type="transmembrane region" description="Helical" evidence="7">
    <location>
        <begin position="49"/>
        <end position="70"/>
    </location>
</feature>
<evidence type="ECO:0000313" key="9">
    <source>
        <dbReference type="EMBL" id="MCR2805023.1"/>
    </source>
</evidence>
<feature type="signal peptide" evidence="8">
    <location>
        <begin position="1"/>
        <end position="23"/>
    </location>
</feature>